<evidence type="ECO:0000259" key="1">
    <source>
        <dbReference type="Pfam" id="PF01844"/>
    </source>
</evidence>
<dbReference type="GO" id="GO:0008270">
    <property type="term" value="F:zinc ion binding"/>
    <property type="evidence" value="ECO:0007669"/>
    <property type="project" value="InterPro"/>
</dbReference>
<gene>
    <name evidence="2" type="ORF">JJ685_05240</name>
</gene>
<dbReference type="GO" id="GO:0003676">
    <property type="term" value="F:nucleic acid binding"/>
    <property type="evidence" value="ECO:0007669"/>
    <property type="project" value="InterPro"/>
</dbReference>
<reference evidence="2 3" key="1">
    <citation type="journal article" date="2017" name="Int. J. Syst. Evol. Microbiol.">
        <title>Ramlibacter monticola sp. nov., isolated from forest soil.</title>
        <authorList>
            <person name="Chaudhary D.K."/>
            <person name="Kim J."/>
        </authorList>
    </citation>
    <scope>NUCLEOTIDE SEQUENCE [LARGE SCALE GENOMIC DNA]</scope>
    <source>
        <strain evidence="2 3">KACC 19175</strain>
    </source>
</reference>
<keyword evidence="2" id="KW-0540">Nuclease</keyword>
<evidence type="ECO:0000313" key="2">
    <source>
        <dbReference type="EMBL" id="MBL0390542.1"/>
    </source>
</evidence>
<keyword evidence="3" id="KW-1185">Reference proteome</keyword>
<sequence>MKLTTLKPRLATLVTQRIPTQQAGDDRLRGSAAVKRRARFLADRPLCEECTKDGRVSASTVPDHRVPLWAGGADDLEANGNSLCASHHDAKSKCEARMRAAGGWLSTPCICGQH</sequence>
<evidence type="ECO:0000313" key="3">
    <source>
        <dbReference type="Proteomes" id="UP000599109"/>
    </source>
</evidence>
<dbReference type="Proteomes" id="UP000599109">
    <property type="component" value="Unassembled WGS sequence"/>
</dbReference>
<dbReference type="AlphaFoldDB" id="A0A937CSY8"/>
<organism evidence="2 3">
    <name type="scientific">Ramlibacter monticola</name>
    <dbReference type="NCBI Taxonomy" id="1926872"/>
    <lineage>
        <taxon>Bacteria</taxon>
        <taxon>Pseudomonadati</taxon>
        <taxon>Pseudomonadota</taxon>
        <taxon>Betaproteobacteria</taxon>
        <taxon>Burkholderiales</taxon>
        <taxon>Comamonadaceae</taxon>
        <taxon>Ramlibacter</taxon>
    </lineage>
</organism>
<dbReference type="RefSeq" id="WP_201673137.1">
    <property type="nucleotide sequence ID" value="NZ_JAEQNE010000001.1"/>
</dbReference>
<proteinExistence type="predicted"/>
<dbReference type="GO" id="GO:0004519">
    <property type="term" value="F:endonuclease activity"/>
    <property type="evidence" value="ECO:0007669"/>
    <property type="project" value="UniProtKB-KW"/>
</dbReference>
<keyword evidence="2" id="KW-0378">Hydrolase</keyword>
<keyword evidence="2" id="KW-0255">Endonuclease</keyword>
<comment type="caution">
    <text evidence="2">The sequence shown here is derived from an EMBL/GenBank/DDBJ whole genome shotgun (WGS) entry which is preliminary data.</text>
</comment>
<dbReference type="Pfam" id="PF01844">
    <property type="entry name" value="HNH"/>
    <property type="match status" value="1"/>
</dbReference>
<dbReference type="EMBL" id="JAEQNE010000001">
    <property type="protein sequence ID" value="MBL0390542.1"/>
    <property type="molecule type" value="Genomic_DNA"/>
</dbReference>
<feature type="domain" description="HNH" evidence="1">
    <location>
        <begin position="47"/>
        <end position="92"/>
    </location>
</feature>
<dbReference type="InterPro" id="IPR002711">
    <property type="entry name" value="HNH"/>
</dbReference>
<accession>A0A937CSY8</accession>
<name>A0A937CSY8_9BURK</name>
<dbReference type="Gene3D" id="1.10.30.50">
    <property type="match status" value="1"/>
</dbReference>
<protein>
    <submittedName>
        <fullName evidence="2">HNH endonuclease</fullName>
    </submittedName>
</protein>